<keyword evidence="4" id="KW-1185">Reference proteome</keyword>
<evidence type="ECO:0000313" key="3">
    <source>
        <dbReference type="EMBL" id="RZC24094.1"/>
    </source>
</evidence>
<name>A0A0B2SKS7_GLYSO</name>
<reference evidence="3 4" key="2">
    <citation type="submission" date="2018-09" db="EMBL/GenBank/DDBJ databases">
        <title>A high-quality reference genome of wild soybean provides a powerful tool to mine soybean genomes.</title>
        <authorList>
            <person name="Xie M."/>
            <person name="Chung C.Y.L."/>
            <person name="Li M.-W."/>
            <person name="Wong F.-L."/>
            <person name="Chan T.-F."/>
            <person name="Lam H.-M."/>
        </authorList>
    </citation>
    <scope>NUCLEOTIDE SEQUENCE [LARGE SCALE GENOMIC DNA]</scope>
    <source>
        <strain evidence="4">cv. W05</strain>
        <tissue evidence="3">Hypocotyl of etiolated seedlings</tissue>
    </source>
</reference>
<dbReference type="EMBL" id="QZWG01000002">
    <property type="protein sequence ID" value="RZC24094.1"/>
    <property type="molecule type" value="Genomic_DNA"/>
</dbReference>
<accession>A0A0B2SKS7</accession>
<dbReference type="AlphaFoldDB" id="A0A0B2SKS7"/>
<evidence type="ECO:0000256" key="1">
    <source>
        <dbReference type="SAM" id="Phobius"/>
    </source>
</evidence>
<dbReference type="PANTHER" id="PTHR38225">
    <property type="entry name" value="PROTEIN, PUTATIVE-RELATED"/>
    <property type="match status" value="1"/>
</dbReference>
<feature type="transmembrane region" description="Helical" evidence="1">
    <location>
        <begin position="97"/>
        <end position="123"/>
    </location>
</feature>
<evidence type="ECO:0000313" key="2">
    <source>
        <dbReference type="EMBL" id="KHN47251.1"/>
    </source>
</evidence>
<keyword evidence="1" id="KW-0812">Transmembrane</keyword>
<evidence type="ECO:0000313" key="4">
    <source>
        <dbReference type="Proteomes" id="UP000289340"/>
    </source>
</evidence>
<dbReference type="Proteomes" id="UP000289340">
    <property type="component" value="Chromosome 2"/>
</dbReference>
<dbReference type="Proteomes" id="UP000053555">
    <property type="component" value="Unassembled WGS sequence"/>
</dbReference>
<dbReference type="EMBL" id="KN640874">
    <property type="protein sequence ID" value="KHN47251.1"/>
    <property type="molecule type" value="Genomic_DNA"/>
</dbReference>
<keyword evidence="1" id="KW-0472">Membrane</keyword>
<proteinExistence type="predicted"/>
<organism evidence="2">
    <name type="scientific">Glycine soja</name>
    <name type="common">Wild soybean</name>
    <dbReference type="NCBI Taxonomy" id="3848"/>
    <lineage>
        <taxon>Eukaryota</taxon>
        <taxon>Viridiplantae</taxon>
        <taxon>Streptophyta</taxon>
        <taxon>Embryophyta</taxon>
        <taxon>Tracheophyta</taxon>
        <taxon>Spermatophyta</taxon>
        <taxon>Magnoliopsida</taxon>
        <taxon>eudicotyledons</taxon>
        <taxon>Gunneridae</taxon>
        <taxon>Pentapetalae</taxon>
        <taxon>rosids</taxon>
        <taxon>fabids</taxon>
        <taxon>Fabales</taxon>
        <taxon>Fabaceae</taxon>
        <taxon>Papilionoideae</taxon>
        <taxon>50 kb inversion clade</taxon>
        <taxon>NPAAA clade</taxon>
        <taxon>indigoferoid/millettioid clade</taxon>
        <taxon>Phaseoleae</taxon>
        <taxon>Glycine</taxon>
        <taxon>Glycine subgen. Soja</taxon>
    </lineage>
</organism>
<reference evidence="2" key="1">
    <citation type="submission" date="2014-07" db="EMBL/GenBank/DDBJ databases">
        <title>Identification of a novel salt tolerance gene in wild soybean by whole-genome sequencing.</title>
        <authorList>
            <person name="Lam H.-M."/>
            <person name="Qi X."/>
            <person name="Li M.-W."/>
            <person name="Liu X."/>
            <person name="Xie M."/>
            <person name="Ni M."/>
            <person name="Xu X."/>
        </authorList>
    </citation>
    <scope>NUCLEOTIDE SEQUENCE [LARGE SCALE GENOMIC DNA]</scope>
    <source>
        <tissue evidence="2">Root</tissue>
    </source>
</reference>
<dbReference type="PANTHER" id="PTHR38225:SF4">
    <property type="entry name" value="PROTEIN, PUTATIVE-RELATED"/>
    <property type="match status" value="1"/>
</dbReference>
<sequence length="127" mass="14278">MAASLPSFFSVQARGACLKRSNIRRGPQIIKVQNYQDEGTSTNIDANLNVLKKRIEMLRVKERLERCCKSQHGWNYVPVSDHRIIKGNKEEFSLIEFTGLVCGTLGLTCFGGSLFICLVSLIVHLHL</sequence>
<gene>
    <name evidence="3" type="ORF">D0Y65_003400</name>
    <name evidence="2" type="ORF">glysoja_035042</name>
</gene>
<dbReference type="SMR" id="A0A0B2SKS7"/>
<keyword evidence="1" id="KW-1133">Transmembrane helix</keyword>
<protein>
    <submittedName>
        <fullName evidence="2">Uncharacterized protein</fullName>
    </submittedName>
</protein>
<dbReference type="Gramene" id="XM_028328124.1">
    <property type="protein sequence ID" value="XP_028183925.1"/>
    <property type="gene ID" value="LOC114370728"/>
</dbReference>